<dbReference type="GO" id="GO:0015031">
    <property type="term" value="P:protein transport"/>
    <property type="evidence" value="ECO:0007669"/>
    <property type="project" value="UniProtKB-KW"/>
</dbReference>
<evidence type="ECO:0000256" key="10">
    <source>
        <dbReference type="ARBA" id="ARBA00023157"/>
    </source>
</evidence>
<dbReference type="GO" id="GO:0046872">
    <property type="term" value="F:metal ion binding"/>
    <property type="evidence" value="ECO:0007669"/>
    <property type="project" value="UniProtKB-KW"/>
</dbReference>
<evidence type="ECO:0000256" key="13">
    <source>
        <dbReference type="ARBA" id="ARBA00025862"/>
    </source>
</evidence>
<dbReference type="GO" id="GO:0042719">
    <property type="term" value="C:mitochondrial intermembrane space chaperone complex"/>
    <property type="evidence" value="ECO:0007669"/>
    <property type="project" value="UniProtKB-ARBA"/>
</dbReference>
<evidence type="ECO:0000256" key="2">
    <source>
        <dbReference type="ARBA" id="ARBA00006720"/>
    </source>
</evidence>
<keyword evidence="9 14" id="KW-0496">Mitochondrion</keyword>
<comment type="subcellular location">
    <subcellularLocation>
        <location evidence="1 14">Mitochondrion inner membrane</location>
        <topology evidence="1 14">Peripheral membrane protein</topology>
        <orientation evidence="1 14">Intermembrane side</orientation>
    </subcellularLocation>
</comment>
<evidence type="ECO:0000256" key="1">
    <source>
        <dbReference type="ARBA" id="ARBA00004137"/>
    </source>
</evidence>
<feature type="domain" description="Tim10-like" evidence="15">
    <location>
        <begin position="13"/>
        <end position="73"/>
    </location>
</feature>
<evidence type="ECO:0000256" key="12">
    <source>
        <dbReference type="ARBA" id="ARBA00025151"/>
    </source>
</evidence>
<comment type="caution">
    <text evidence="16">The sequence shown here is derived from an EMBL/GenBank/DDBJ whole genome shotgun (WGS) entry which is preliminary data.</text>
</comment>
<dbReference type="Proteomes" id="UP001301958">
    <property type="component" value="Unassembled WGS sequence"/>
</dbReference>
<name>A0AAN7H8B4_9PEZI</name>
<keyword evidence="3 14" id="KW-0813">Transport</keyword>
<dbReference type="EMBL" id="MU865289">
    <property type="protein sequence ID" value="KAK4232144.1"/>
    <property type="molecule type" value="Genomic_DNA"/>
</dbReference>
<dbReference type="GO" id="GO:0045039">
    <property type="term" value="P:protein insertion into mitochondrial inner membrane"/>
    <property type="evidence" value="ECO:0007669"/>
    <property type="project" value="UniProtKB-ARBA"/>
</dbReference>
<comment type="subunit">
    <text evidence="13">Heterohexamer; composed of 3 copies of TIM8 and 3 copies of TIM13, named soluble 70 kDa complex. Associates with the TIM22 complex, whose core is composed of TIM22 and TIM54. Interacts with the transmembrane regions of multi-pass transmembrane proteins in transit.</text>
</comment>
<evidence type="ECO:0000256" key="14">
    <source>
        <dbReference type="RuleBase" id="RU367043"/>
    </source>
</evidence>
<keyword evidence="5 14" id="KW-0999">Mitochondrion inner membrane</keyword>
<dbReference type="Gene3D" id="1.10.287.810">
    <property type="entry name" value="Mitochondrial import inner membrane translocase subunit tim13 like domains"/>
    <property type="match status" value="1"/>
</dbReference>
<keyword evidence="5 14" id="KW-0472">Membrane</keyword>
<evidence type="ECO:0000259" key="15">
    <source>
        <dbReference type="Pfam" id="PF02953"/>
    </source>
</evidence>
<keyword evidence="17" id="KW-1185">Reference proteome</keyword>
<evidence type="ECO:0000256" key="3">
    <source>
        <dbReference type="ARBA" id="ARBA00022448"/>
    </source>
</evidence>
<evidence type="ECO:0000313" key="17">
    <source>
        <dbReference type="Proteomes" id="UP001301958"/>
    </source>
</evidence>
<proteinExistence type="inferred from homology"/>
<evidence type="ECO:0000256" key="8">
    <source>
        <dbReference type="ARBA" id="ARBA00023010"/>
    </source>
</evidence>
<evidence type="ECO:0000256" key="4">
    <source>
        <dbReference type="ARBA" id="ARBA00022723"/>
    </source>
</evidence>
<dbReference type="AlphaFoldDB" id="A0AAN7H8B4"/>
<organism evidence="16 17">
    <name type="scientific">Podospora fimiseda</name>
    <dbReference type="NCBI Taxonomy" id="252190"/>
    <lineage>
        <taxon>Eukaryota</taxon>
        <taxon>Fungi</taxon>
        <taxon>Dikarya</taxon>
        <taxon>Ascomycota</taxon>
        <taxon>Pezizomycotina</taxon>
        <taxon>Sordariomycetes</taxon>
        <taxon>Sordariomycetidae</taxon>
        <taxon>Sordariales</taxon>
        <taxon>Podosporaceae</taxon>
        <taxon>Podospora</taxon>
    </lineage>
</organism>
<keyword evidence="6" id="KW-0862">Zinc</keyword>
<gene>
    <name evidence="16" type="ORF">QBC38DRAFT_464512</name>
</gene>
<reference evidence="16" key="2">
    <citation type="submission" date="2023-05" db="EMBL/GenBank/DDBJ databases">
        <authorList>
            <consortium name="Lawrence Berkeley National Laboratory"/>
            <person name="Steindorff A."/>
            <person name="Hensen N."/>
            <person name="Bonometti L."/>
            <person name="Westerberg I."/>
            <person name="Brannstrom I.O."/>
            <person name="Guillou S."/>
            <person name="Cros-Aarteil S."/>
            <person name="Calhoun S."/>
            <person name="Haridas S."/>
            <person name="Kuo A."/>
            <person name="Mondo S."/>
            <person name="Pangilinan J."/>
            <person name="Riley R."/>
            <person name="Labutti K."/>
            <person name="Andreopoulos B."/>
            <person name="Lipzen A."/>
            <person name="Chen C."/>
            <person name="Yanf M."/>
            <person name="Daum C."/>
            <person name="Ng V."/>
            <person name="Clum A."/>
            <person name="Ohm R."/>
            <person name="Martin F."/>
            <person name="Silar P."/>
            <person name="Natvig D."/>
            <person name="Lalanne C."/>
            <person name="Gautier V."/>
            <person name="Ament-Velasquez S.L."/>
            <person name="Kruys A."/>
            <person name="Hutchinson M.I."/>
            <person name="Powell A.J."/>
            <person name="Barry K."/>
            <person name="Miller A.N."/>
            <person name="Grigoriev I.V."/>
            <person name="Debuchy R."/>
            <person name="Gladieux P."/>
            <person name="Thoren M.H."/>
            <person name="Johannesson H."/>
        </authorList>
    </citation>
    <scope>NUCLEOTIDE SEQUENCE</scope>
    <source>
        <strain evidence="16">CBS 990.96</strain>
    </source>
</reference>
<comment type="similarity">
    <text evidence="2 14">Belongs to the small Tim family.</text>
</comment>
<reference evidence="16" key="1">
    <citation type="journal article" date="2023" name="Mol. Phylogenet. Evol.">
        <title>Genome-scale phylogeny and comparative genomics of the fungal order Sordariales.</title>
        <authorList>
            <person name="Hensen N."/>
            <person name="Bonometti L."/>
            <person name="Westerberg I."/>
            <person name="Brannstrom I.O."/>
            <person name="Guillou S."/>
            <person name="Cros-Aarteil S."/>
            <person name="Calhoun S."/>
            <person name="Haridas S."/>
            <person name="Kuo A."/>
            <person name="Mondo S."/>
            <person name="Pangilinan J."/>
            <person name="Riley R."/>
            <person name="LaButti K."/>
            <person name="Andreopoulos B."/>
            <person name="Lipzen A."/>
            <person name="Chen C."/>
            <person name="Yan M."/>
            <person name="Daum C."/>
            <person name="Ng V."/>
            <person name="Clum A."/>
            <person name="Steindorff A."/>
            <person name="Ohm R.A."/>
            <person name="Martin F."/>
            <person name="Silar P."/>
            <person name="Natvig D.O."/>
            <person name="Lalanne C."/>
            <person name="Gautier V."/>
            <person name="Ament-Velasquez S.L."/>
            <person name="Kruys A."/>
            <person name="Hutchinson M.I."/>
            <person name="Powell A.J."/>
            <person name="Barry K."/>
            <person name="Miller A.N."/>
            <person name="Grigoriev I.V."/>
            <person name="Debuchy R."/>
            <person name="Gladieux P."/>
            <person name="Hiltunen Thoren M."/>
            <person name="Johannesson H."/>
        </authorList>
    </citation>
    <scope>NUCLEOTIDE SEQUENCE</scope>
    <source>
        <strain evidence="16">CBS 990.96</strain>
    </source>
</reference>
<sequence>MDSEGVKQAIIRQTREANAQSNARLLIEGINNTCFDKCVPKPGSSLSSSENSCALQCMEKYLAAWNEVNRTYIRRIQHEVGNQQN</sequence>
<comment type="domain">
    <text evidence="14">The twin CX3C motif contains 4 conserved Cys residues that form 2 disulfide bonds in the mitochondrial intermembrane space.</text>
</comment>
<evidence type="ECO:0000256" key="7">
    <source>
        <dbReference type="ARBA" id="ARBA00022927"/>
    </source>
</evidence>
<keyword evidence="10 14" id="KW-1015">Disulfide bond</keyword>
<dbReference type="FunFam" id="1.10.287.810:FF:000001">
    <property type="entry name" value="mitochondrial import inner membrane translocase subunit TIM13"/>
    <property type="match status" value="1"/>
</dbReference>
<dbReference type="GO" id="GO:0005743">
    <property type="term" value="C:mitochondrial inner membrane"/>
    <property type="evidence" value="ECO:0007669"/>
    <property type="project" value="UniProtKB-SubCell"/>
</dbReference>
<keyword evidence="7 14" id="KW-0653">Protein transport</keyword>
<dbReference type="Pfam" id="PF02953">
    <property type="entry name" value="zf-Tim10_DDP"/>
    <property type="match status" value="1"/>
</dbReference>
<comment type="function">
    <text evidence="12">Mitochondrial intermembrane chaperone that participates in the import and insertion of some multi-pass transmembrane proteins into the mitochondrial inner membrane. Also required for the transfer of beta-barrel precursors from the TOM complex to the sorting and assembly machinery (SAM complex) of the outer membrane. Acts as a chaperone-like protein that protects the hydrophobic precursors from aggregation and guide them through the mitochondrial intermembrane space. The TIM8-TIM13 complex is non essential and only mediates the import of few proteins, while the predominant TIM9-TIM10 70 kDa complex is crucial and mediates the import of much more proteins.</text>
</comment>
<keyword evidence="8 14" id="KW-0811">Translocation</keyword>
<evidence type="ECO:0000256" key="6">
    <source>
        <dbReference type="ARBA" id="ARBA00022833"/>
    </source>
</evidence>
<keyword evidence="4" id="KW-0479">Metal-binding</keyword>
<keyword evidence="11 14" id="KW-0143">Chaperone</keyword>
<evidence type="ECO:0000256" key="5">
    <source>
        <dbReference type="ARBA" id="ARBA00022792"/>
    </source>
</evidence>
<dbReference type="InterPro" id="IPR035427">
    <property type="entry name" value="Tim10-like_dom_sf"/>
</dbReference>
<evidence type="ECO:0000313" key="16">
    <source>
        <dbReference type="EMBL" id="KAK4232144.1"/>
    </source>
</evidence>
<evidence type="ECO:0000256" key="9">
    <source>
        <dbReference type="ARBA" id="ARBA00023128"/>
    </source>
</evidence>
<protein>
    <recommendedName>
        <fullName evidence="14">Mitochondrial import inner membrane translocase subunit</fullName>
    </recommendedName>
</protein>
<evidence type="ECO:0000256" key="11">
    <source>
        <dbReference type="ARBA" id="ARBA00023186"/>
    </source>
</evidence>
<dbReference type="SUPFAM" id="SSF144122">
    <property type="entry name" value="Tim10-like"/>
    <property type="match status" value="1"/>
</dbReference>
<accession>A0AAN7H8B4</accession>
<dbReference type="InterPro" id="IPR004217">
    <property type="entry name" value="Tim10-like"/>
</dbReference>